<dbReference type="AlphaFoldDB" id="A0A914YZT9"/>
<name>A0A914YZT9_9BILA</name>
<proteinExistence type="predicted"/>
<organism evidence="1 2">
    <name type="scientific">Panagrolaimus superbus</name>
    <dbReference type="NCBI Taxonomy" id="310955"/>
    <lineage>
        <taxon>Eukaryota</taxon>
        <taxon>Metazoa</taxon>
        <taxon>Ecdysozoa</taxon>
        <taxon>Nematoda</taxon>
        <taxon>Chromadorea</taxon>
        <taxon>Rhabditida</taxon>
        <taxon>Tylenchina</taxon>
        <taxon>Panagrolaimomorpha</taxon>
        <taxon>Panagrolaimoidea</taxon>
        <taxon>Panagrolaimidae</taxon>
        <taxon>Panagrolaimus</taxon>
    </lineage>
</organism>
<sequence length="355" mass="40575">MRHFATAVETIEQLKREVKAIDQSLLLPWQKSDAINTFITTKLSFHLKCGTVPKKPLNELDALIKKVGKKWLNLPITASCEPLYLPYAAGGMNIIPTSILADISTVSHAFRLLTSNDRTTQKLAYDSMKEIVEKRMKKEPTMEEMAEFYNGSKSENIPQKGNDVSSCWTQLRGAQTLMSKTSQGRVYNVTAKNPASNHFYRNGNFTRLTEWNFIHRARLNIVPLNGGTKRFFLKDQSCRKCKYPCETLQHVLNNCEPSFEAMTKRHNAVVDRLMDGFKQRKKKTQEILLDKIIPITSSTLRPDITIIDTQNKEVILVDVTCPFENLPAAFVKARERKLEKYQSIKAELEDQGFNL</sequence>
<accession>A0A914YZT9</accession>
<dbReference type="Proteomes" id="UP000887577">
    <property type="component" value="Unplaced"/>
</dbReference>
<dbReference type="WBParaSite" id="PSU_v2.g6010.t1">
    <property type="protein sequence ID" value="PSU_v2.g6010.t1"/>
    <property type="gene ID" value="PSU_v2.g6010"/>
</dbReference>
<protein>
    <submittedName>
        <fullName evidence="2">Reverse transcriptase</fullName>
    </submittedName>
</protein>
<evidence type="ECO:0000313" key="1">
    <source>
        <dbReference type="Proteomes" id="UP000887577"/>
    </source>
</evidence>
<reference evidence="2" key="1">
    <citation type="submission" date="2022-11" db="UniProtKB">
        <authorList>
            <consortium name="WormBaseParasite"/>
        </authorList>
    </citation>
    <scope>IDENTIFICATION</scope>
</reference>
<evidence type="ECO:0000313" key="2">
    <source>
        <dbReference type="WBParaSite" id="PSU_v2.g6010.t1"/>
    </source>
</evidence>
<keyword evidence="1" id="KW-1185">Reference proteome</keyword>